<dbReference type="GO" id="GO:0044718">
    <property type="term" value="P:siderophore transmembrane transport"/>
    <property type="evidence" value="ECO:0007669"/>
    <property type="project" value="TreeGrafter"/>
</dbReference>
<comment type="subcellular location">
    <subcellularLocation>
        <location evidence="1">Cell outer membrane</location>
        <topology evidence="1">Multi-pass membrane protein</topology>
    </subcellularLocation>
</comment>
<dbReference type="GO" id="GO:0015344">
    <property type="term" value="F:siderophore uptake transmembrane transporter activity"/>
    <property type="evidence" value="ECO:0007669"/>
    <property type="project" value="TreeGrafter"/>
</dbReference>
<keyword evidence="2" id="KW-0813">Transport</keyword>
<comment type="caution">
    <text evidence="13">The sequence shown here is derived from an EMBL/GenBank/DDBJ whole genome shotgun (WGS) entry which is preliminary data.</text>
</comment>
<dbReference type="PANTHER" id="PTHR30069">
    <property type="entry name" value="TONB-DEPENDENT OUTER MEMBRANE RECEPTOR"/>
    <property type="match status" value="1"/>
</dbReference>
<evidence type="ECO:0000313" key="14">
    <source>
        <dbReference type="Proteomes" id="UP000559860"/>
    </source>
</evidence>
<dbReference type="InterPro" id="IPR000531">
    <property type="entry name" value="Beta-barrel_TonB"/>
</dbReference>
<comment type="similarity">
    <text evidence="10">Belongs to the TonB-dependent receptor family.</text>
</comment>
<keyword evidence="4" id="KW-0812">Transmembrane</keyword>
<evidence type="ECO:0000256" key="2">
    <source>
        <dbReference type="ARBA" id="ARBA00022448"/>
    </source>
</evidence>
<keyword evidence="14" id="KW-1185">Reference proteome</keyword>
<evidence type="ECO:0000259" key="12">
    <source>
        <dbReference type="Pfam" id="PF07715"/>
    </source>
</evidence>
<evidence type="ECO:0000256" key="3">
    <source>
        <dbReference type="ARBA" id="ARBA00022452"/>
    </source>
</evidence>
<dbReference type="EMBL" id="JABEQD010000010">
    <property type="protein sequence ID" value="MBB2169448.1"/>
    <property type="molecule type" value="Genomic_DNA"/>
</dbReference>
<gene>
    <name evidence="13" type="ORF">HLH36_13985</name>
</gene>
<dbReference type="PANTHER" id="PTHR30069:SF29">
    <property type="entry name" value="HEMOGLOBIN AND HEMOGLOBIN-HAPTOGLOBIN-BINDING PROTEIN 1-RELATED"/>
    <property type="match status" value="1"/>
</dbReference>
<keyword evidence="6 10" id="KW-0798">TonB box</keyword>
<evidence type="ECO:0000259" key="11">
    <source>
        <dbReference type="Pfam" id="PF00593"/>
    </source>
</evidence>
<dbReference type="Proteomes" id="UP000559860">
    <property type="component" value="Unassembled WGS sequence"/>
</dbReference>
<sequence length="703" mass="77639">MMRMETAAHAVQSVGRQYIEMRSPTSTGLDLVQNLPSVSVAMPDTSGFKGGAIYMRGLNDSDMALLLDGAPDSLAAYLQQNVDPENIESVNITPGSSPVDAPASNAAAGTLEERTITPSQKMGGMVDFSYGTNNLSREFIRLESGQIGNSGVRAYISFSNAHARQWMGAGTNERKHVDVGIQKDFANGSYLKFFGSWHNSLFTIDAYPTESQFFAYKHTGQGYNRTNVWDPTSPTAGNYWKSNLDSWNQFFLTAPMHFVVNRALDFDLTPYFTTGFGWDGSTGGTVGTFGACTGGCFYGNGTQASAGQQLSTYWSQGWSPDVGLTAKVNYRIDRHNQLTFGYWYENNAIDYAFPYQATMPDGRNPTSNNSAYKLYTADGVRTTFQYNAGYELNSFFIEDTAKYLDDRLVINGGFKYVMSNYWDRASGLSTYTIGANSTAPLPHLSISYRFNEHHQIYINAEGDFRQPSPSALSNATTMPKNQYSITEQIGYRYNNKWFLFDIAAFNASITNRLLSIYLPNTAYATANAGNQTIRGFDAMIAGREFHHFSPYASVEYLHGTFDSNIPYGDTYLPTKGKQSILTPRVMANFGLTYNSSGFFGNFSLHYTGPQSVTLVDDQRMPGFVTNTLAVGYHFKPFMFLKSPTFRLNFSNITGSIIRVGTTGPANNYRPVTLLDGSTLAAGSGAQFYVLPRFSMTGTISTSF</sequence>
<dbReference type="InterPro" id="IPR012910">
    <property type="entry name" value="Plug_dom"/>
</dbReference>
<evidence type="ECO:0000256" key="1">
    <source>
        <dbReference type="ARBA" id="ARBA00004571"/>
    </source>
</evidence>
<dbReference type="InterPro" id="IPR039426">
    <property type="entry name" value="TonB-dep_rcpt-like"/>
</dbReference>
<feature type="domain" description="TonB-dependent receptor-like beta-barrel" evidence="11">
    <location>
        <begin position="197"/>
        <end position="652"/>
    </location>
</feature>
<dbReference type="SUPFAM" id="SSF56935">
    <property type="entry name" value="Porins"/>
    <property type="match status" value="1"/>
</dbReference>
<accession>A0A7W4IV15</accession>
<dbReference type="Pfam" id="PF00593">
    <property type="entry name" value="TonB_dep_Rec_b-barrel"/>
    <property type="match status" value="1"/>
</dbReference>
<keyword evidence="8 13" id="KW-0675">Receptor</keyword>
<keyword evidence="5" id="KW-0732">Signal</keyword>
<organism evidence="13 14">
    <name type="scientific">Gluconacetobacter aggeris</name>
    <dbReference type="NCBI Taxonomy" id="1286186"/>
    <lineage>
        <taxon>Bacteria</taxon>
        <taxon>Pseudomonadati</taxon>
        <taxon>Pseudomonadota</taxon>
        <taxon>Alphaproteobacteria</taxon>
        <taxon>Acetobacterales</taxon>
        <taxon>Acetobacteraceae</taxon>
        <taxon>Gluconacetobacter</taxon>
    </lineage>
</organism>
<evidence type="ECO:0000313" key="13">
    <source>
        <dbReference type="EMBL" id="MBB2169448.1"/>
    </source>
</evidence>
<evidence type="ECO:0000256" key="9">
    <source>
        <dbReference type="ARBA" id="ARBA00023237"/>
    </source>
</evidence>
<reference evidence="13 14" key="1">
    <citation type="submission" date="2020-04" db="EMBL/GenBank/DDBJ databases">
        <title>Description of novel Gluconacetobacter.</title>
        <authorList>
            <person name="Sombolestani A."/>
        </authorList>
    </citation>
    <scope>NUCLEOTIDE SEQUENCE [LARGE SCALE GENOMIC DNA]</scope>
    <source>
        <strain evidence="13 14">LMG 27801</strain>
    </source>
</reference>
<keyword evidence="3" id="KW-1134">Transmembrane beta strand</keyword>
<evidence type="ECO:0000256" key="8">
    <source>
        <dbReference type="ARBA" id="ARBA00023170"/>
    </source>
</evidence>
<dbReference type="InterPro" id="IPR037066">
    <property type="entry name" value="Plug_dom_sf"/>
</dbReference>
<evidence type="ECO:0000256" key="5">
    <source>
        <dbReference type="ARBA" id="ARBA00022729"/>
    </source>
</evidence>
<dbReference type="Gene3D" id="2.170.130.10">
    <property type="entry name" value="TonB-dependent receptor, plug domain"/>
    <property type="match status" value="1"/>
</dbReference>
<dbReference type="Pfam" id="PF07715">
    <property type="entry name" value="Plug"/>
    <property type="match status" value="1"/>
</dbReference>
<dbReference type="RefSeq" id="WP_182987025.1">
    <property type="nucleotide sequence ID" value="NZ_JABEQD010000010.1"/>
</dbReference>
<dbReference type="AlphaFoldDB" id="A0A7W4IV15"/>
<name>A0A7W4IV15_9PROT</name>
<evidence type="ECO:0000256" key="10">
    <source>
        <dbReference type="RuleBase" id="RU003357"/>
    </source>
</evidence>
<dbReference type="Gene3D" id="2.40.170.20">
    <property type="entry name" value="TonB-dependent receptor, beta-barrel domain"/>
    <property type="match status" value="1"/>
</dbReference>
<evidence type="ECO:0000256" key="7">
    <source>
        <dbReference type="ARBA" id="ARBA00023136"/>
    </source>
</evidence>
<evidence type="ECO:0000256" key="4">
    <source>
        <dbReference type="ARBA" id="ARBA00022692"/>
    </source>
</evidence>
<evidence type="ECO:0000256" key="6">
    <source>
        <dbReference type="ARBA" id="ARBA00023077"/>
    </source>
</evidence>
<protein>
    <submittedName>
        <fullName evidence="13">TonB-dependent receptor</fullName>
    </submittedName>
</protein>
<feature type="domain" description="TonB-dependent receptor plug" evidence="12">
    <location>
        <begin position="6"/>
        <end position="108"/>
    </location>
</feature>
<dbReference type="GO" id="GO:0009279">
    <property type="term" value="C:cell outer membrane"/>
    <property type="evidence" value="ECO:0007669"/>
    <property type="project" value="UniProtKB-SubCell"/>
</dbReference>
<keyword evidence="9" id="KW-0998">Cell outer membrane</keyword>
<proteinExistence type="inferred from homology"/>
<keyword evidence="7 10" id="KW-0472">Membrane</keyword>
<dbReference type="InterPro" id="IPR036942">
    <property type="entry name" value="Beta-barrel_TonB_sf"/>
</dbReference>